<dbReference type="Pfam" id="PF07719">
    <property type="entry name" value="TPR_2"/>
    <property type="match status" value="1"/>
</dbReference>
<dbReference type="PANTHER" id="PTHR44809">
    <property type="match status" value="1"/>
</dbReference>
<dbReference type="PROSITE" id="PS50005">
    <property type="entry name" value="TPR"/>
    <property type="match status" value="2"/>
</dbReference>
<protein>
    <submittedName>
        <fullName evidence="4">Tetratricopeptide repeat protein</fullName>
    </submittedName>
</protein>
<dbReference type="InterPro" id="IPR019734">
    <property type="entry name" value="TPR_rpt"/>
</dbReference>
<dbReference type="Gene3D" id="3.40.50.2000">
    <property type="entry name" value="Glycogen Phosphorylase B"/>
    <property type="match status" value="1"/>
</dbReference>
<organism evidence="4 5">
    <name type="scientific">Azospirillum argentinense</name>
    <dbReference type="NCBI Taxonomy" id="2970906"/>
    <lineage>
        <taxon>Bacteria</taxon>
        <taxon>Pseudomonadati</taxon>
        <taxon>Pseudomonadota</taxon>
        <taxon>Alphaproteobacteria</taxon>
        <taxon>Rhodospirillales</taxon>
        <taxon>Azospirillaceae</taxon>
        <taxon>Azospirillum</taxon>
    </lineage>
</organism>
<feature type="repeat" description="TPR" evidence="3">
    <location>
        <begin position="169"/>
        <end position="202"/>
    </location>
</feature>
<dbReference type="GO" id="GO:0042802">
    <property type="term" value="F:identical protein binding"/>
    <property type="evidence" value="ECO:0007669"/>
    <property type="project" value="InterPro"/>
</dbReference>
<dbReference type="GO" id="GO:0016757">
    <property type="term" value="F:glycosyltransferase activity"/>
    <property type="evidence" value="ECO:0007669"/>
    <property type="project" value="InterPro"/>
</dbReference>
<dbReference type="Gene3D" id="1.25.40.10">
    <property type="entry name" value="Tetratricopeptide repeat domain"/>
    <property type="match status" value="1"/>
</dbReference>
<dbReference type="InterPro" id="IPR002201">
    <property type="entry name" value="Glyco_trans_9"/>
</dbReference>
<keyword evidence="1" id="KW-0677">Repeat</keyword>
<evidence type="ECO:0000256" key="2">
    <source>
        <dbReference type="ARBA" id="ARBA00022803"/>
    </source>
</evidence>
<gene>
    <name evidence="4" type="ORF">D3093_27445</name>
</gene>
<dbReference type="PANTHER" id="PTHR44809:SF1">
    <property type="entry name" value="PROTEIN O-MANNOSYL-TRANSFERASE TMTC1"/>
    <property type="match status" value="1"/>
</dbReference>
<dbReference type="InterPro" id="IPR013105">
    <property type="entry name" value="TPR_2"/>
</dbReference>
<dbReference type="KEGG" id="aare:D3093_27445"/>
<dbReference type="InterPro" id="IPR011717">
    <property type="entry name" value="TPR-4"/>
</dbReference>
<dbReference type="SMART" id="SM00028">
    <property type="entry name" value="TPR"/>
    <property type="match status" value="5"/>
</dbReference>
<dbReference type="Pfam" id="PF01075">
    <property type="entry name" value="Glyco_transf_9"/>
    <property type="match status" value="1"/>
</dbReference>
<dbReference type="Proteomes" id="UP000298595">
    <property type="component" value="Plasmid p3"/>
</dbReference>
<sequence length="545" mass="58334">MRVAPVPVYCKAGPFDDFPFDDCSAGCGGMATIEEAYAVAIDHHQAGRLDEAAIIYQRILDADPEQAHASHLLGIVAGQRGRPAEAVALIGAAVARDGLNTDFLGNLGAALKAAGRYDEAIRHFARALALEPAARGVPGNLGSALAADGRIGEAVPWLGRAAALDPAHFETLLNLGIALRDAGRFDEAEAALETAKSLRPDHPHPVCELAVLKLALGDFEEGLALYERRWDYTGQSAAVSGKPVWRGEDIAGRTILLYYEQGLGDTLQFVRYAPLLADRGARVLLIVQPELRRLLASVRGIDRLATYDDAAALPAFDLCCPLMSLPFAFGTRIDGIPSGAPYITPPPDLVAAWAKRLGWNQTGDSAGKHPLRVGFVWSGNPRRHDPTSHAMDRRRSVPFALMEPLLSVPGIAAVSLQVGDAAEQAEAAVAAGLFTDPMAGVTDFADTAAIAAHLDLVVTVDTSVAHLAAAIGRPVWMLSRADACWRWLRERDDSPWYPTMRLYRQDSPGDWGPVMARLGHDLAAAAAAWDQNCAEALSRKARPGW</sequence>
<dbReference type="SUPFAM" id="SSF53756">
    <property type="entry name" value="UDP-Glycosyltransferase/glycogen phosphorylase"/>
    <property type="match status" value="1"/>
</dbReference>
<proteinExistence type="predicted"/>
<dbReference type="SUPFAM" id="SSF48452">
    <property type="entry name" value="TPR-like"/>
    <property type="match status" value="1"/>
</dbReference>
<evidence type="ECO:0000256" key="1">
    <source>
        <dbReference type="ARBA" id="ARBA00022737"/>
    </source>
</evidence>
<keyword evidence="2 3" id="KW-0802">TPR repeat</keyword>
<evidence type="ECO:0000313" key="4">
    <source>
        <dbReference type="EMBL" id="QCN99013.1"/>
    </source>
</evidence>
<dbReference type="PROSITE" id="PS50293">
    <property type="entry name" value="TPR_REGION"/>
    <property type="match status" value="1"/>
</dbReference>
<name>A0A4D8PKH7_9PROT</name>
<dbReference type="InterPro" id="IPR052943">
    <property type="entry name" value="TMTC_O-mannosyl-trnsfr"/>
</dbReference>
<dbReference type="Pfam" id="PF07721">
    <property type="entry name" value="TPR_4"/>
    <property type="match status" value="2"/>
</dbReference>
<keyword evidence="4" id="KW-0614">Plasmid</keyword>
<dbReference type="Pfam" id="PF14559">
    <property type="entry name" value="TPR_19"/>
    <property type="match status" value="1"/>
</dbReference>
<dbReference type="AlphaFoldDB" id="A0A4D8PKH7"/>
<dbReference type="EMBL" id="CP032324">
    <property type="protein sequence ID" value="QCN99013.1"/>
    <property type="molecule type" value="Genomic_DNA"/>
</dbReference>
<dbReference type="InterPro" id="IPR011990">
    <property type="entry name" value="TPR-like_helical_dom_sf"/>
</dbReference>
<accession>A0A4D8PKH7</accession>
<geneLocation type="plasmid" evidence="4 5">
    <name>p3</name>
</geneLocation>
<evidence type="ECO:0000313" key="5">
    <source>
        <dbReference type="Proteomes" id="UP000298595"/>
    </source>
</evidence>
<evidence type="ECO:0000256" key="3">
    <source>
        <dbReference type="PROSITE-ProRule" id="PRU00339"/>
    </source>
</evidence>
<reference evidence="4 5" key="1">
    <citation type="submission" date="2018-09" db="EMBL/GenBank/DDBJ databases">
        <title>Whole genome based analysis of evolution and adaptive divergence in Indian and Brazilian strains of Azospirillum brasilense.</title>
        <authorList>
            <person name="Singh C."/>
            <person name="Tripathi A.K."/>
        </authorList>
    </citation>
    <scope>NUCLEOTIDE SEQUENCE [LARGE SCALE GENOMIC DNA]</scope>
    <source>
        <strain evidence="4 5">MTCC4035</strain>
        <plasmid evidence="4 5">p3</plasmid>
    </source>
</reference>
<feature type="repeat" description="TPR" evidence="3">
    <location>
        <begin position="101"/>
        <end position="134"/>
    </location>
</feature>